<sequence>MNRINLLCAVVSFVKHQTEQRLPHARVVATLARLEENALFLQRILAELEQATRYIRSMCNSEDRLAIDKAVFYTAQALGNRQFYGLGNQWLLRTGLRQAIKLGNQLDPELWQCGWDIGYNDAYVDGMESSHGGIY</sequence>
<evidence type="ECO:0000313" key="1">
    <source>
        <dbReference type="EMBL" id="TQI87577.1"/>
    </source>
</evidence>
<reference evidence="1 2" key="1">
    <citation type="submission" date="2019-06" db="EMBL/GenBank/DDBJ databases">
        <authorList>
            <person name="Deangelis K."/>
            <person name="Huntemann M."/>
            <person name="Clum A."/>
            <person name="Pillay M."/>
            <person name="Palaniappan K."/>
            <person name="Varghese N."/>
            <person name="Mikhailova N."/>
            <person name="Stamatis D."/>
            <person name="Reddy T."/>
            <person name="Daum C."/>
            <person name="Shapiro N."/>
            <person name="Ivanova N."/>
            <person name="Kyrpides N."/>
            <person name="Woyke T."/>
        </authorList>
    </citation>
    <scope>NUCLEOTIDE SEQUENCE [LARGE SCALE GENOMIC DNA]</scope>
    <source>
        <strain evidence="1 2">106R</strain>
    </source>
</reference>
<reference evidence="1 2" key="2">
    <citation type="submission" date="2019-07" db="EMBL/GenBank/DDBJ databases">
        <title>Investigation of anaerobic lignin degradation for improved lignocellulosic biofuels.</title>
        <authorList>
            <person name="Deangelis K.PhD."/>
        </authorList>
    </citation>
    <scope>NUCLEOTIDE SEQUENCE [LARGE SCALE GENOMIC DNA]</scope>
    <source>
        <strain evidence="1 2">106R</strain>
    </source>
</reference>
<comment type="caution">
    <text evidence="1">The sequence shown here is derived from an EMBL/GenBank/DDBJ whole genome shotgun (WGS) entry which is preliminary data.</text>
</comment>
<proteinExistence type="predicted"/>
<name>A0AA46KAB2_SERMA</name>
<dbReference type="EMBL" id="VFMJ01000001">
    <property type="protein sequence ID" value="TQI87577.1"/>
    <property type="molecule type" value="Genomic_DNA"/>
</dbReference>
<dbReference type="RefSeq" id="WP_141972679.1">
    <property type="nucleotide sequence ID" value="NZ_VFMJ01000001.1"/>
</dbReference>
<accession>A0AA46KAB2</accession>
<evidence type="ECO:0000313" key="2">
    <source>
        <dbReference type="Proteomes" id="UP000320710"/>
    </source>
</evidence>
<protein>
    <submittedName>
        <fullName evidence="1">Uncharacterized protein</fullName>
    </submittedName>
</protein>
<dbReference type="AlphaFoldDB" id="A0AA46KAB2"/>
<dbReference type="Proteomes" id="UP000320710">
    <property type="component" value="Unassembled WGS sequence"/>
</dbReference>
<organism evidence="1 2">
    <name type="scientific">Serratia marcescens</name>
    <dbReference type="NCBI Taxonomy" id="615"/>
    <lineage>
        <taxon>Bacteria</taxon>
        <taxon>Pseudomonadati</taxon>
        <taxon>Pseudomonadota</taxon>
        <taxon>Gammaproteobacteria</taxon>
        <taxon>Enterobacterales</taxon>
        <taxon>Yersiniaceae</taxon>
        <taxon>Serratia</taxon>
    </lineage>
</organism>
<gene>
    <name evidence="1" type="ORF">FHU12_5278</name>
</gene>